<reference evidence="3" key="2">
    <citation type="submission" date="2015-01" db="EMBL/GenBank/DDBJ databases">
        <title>Evolutionary Origins and Diversification of the Mycorrhizal Mutualists.</title>
        <authorList>
            <consortium name="DOE Joint Genome Institute"/>
            <consortium name="Mycorrhizal Genomics Consortium"/>
            <person name="Kohler A."/>
            <person name="Kuo A."/>
            <person name="Nagy L.G."/>
            <person name="Floudas D."/>
            <person name="Copeland A."/>
            <person name="Barry K.W."/>
            <person name="Cichocki N."/>
            <person name="Veneault-Fourrey C."/>
            <person name="LaButti K."/>
            <person name="Lindquist E.A."/>
            <person name="Lipzen A."/>
            <person name="Lundell T."/>
            <person name="Morin E."/>
            <person name="Murat C."/>
            <person name="Riley R."/>
            <person name="Ohm R."/>
            <person name="Sun H."/>
            <person name="Tunlid A."/>
            <person name="Henrissat B."/>
            <person name="Grigoriev I.V."/>
            <person name="Hibbett D.S."/>
            <person name="Martin F."/>
        </authorList>
    </citation>
    <scope>NUCLEOTIDE SEQUENCE [LARGE SCALE GENOMIC DNA]</scope>
    <source>
        <strain evidence="3">F 1598</strain>
    </source>
</reference>
<name>A0A0C3ALA3_PILCF</name>
<dbReference type="Proteomes" id="UP000054166">
    <property type="component" value="Unassembled WGS sequence"/>
</dbReference>
<evidence type="ECO:0000256" key="1">
    <source>
        <dbReference type="SAM" id="MobiDB-lite"/>
    </source>
</evidence>
<evidence type="ECO:0000313" key="3">
    <source>
        <dbReference type="Proteomes" id="UP000054166"/>
    </source>
</evidence>
<dbReference type="InParanoid" id="A0A0C3ALA3"/>
<dbReference type="EMBL" id="KN833057">
    <property type="protein sequence ID" value="KIM74658.1"/>
    <property type="molecule type" value="Genomic_DNA"/>
</dbReference>
<organism evidence="2 3">
    <name type="scientific">Piloderma croceum (strain F 1598)</name>
    <dbReference type="NCBI Taxonomy" id="765440"/>
    <lineage>
        <taxon>Eukaryota</taxon>
        <taxon>Fungi</taxon>
        <taxon>Dikarya</taxon>
        <taxon>Basidiomycota</taxon>
        <taxon>Agaricomycotina</taxon>
        <taxon>Agaricomycetes</taxon>
        <taxon>Agaricomycetidae</taxon>
        <taxon>Atheliales</taxon>
        <taxon>Atheliaceae</taxon>
        <taxon>Piloderma</taxon>
    </lineage>
</organism>
<reference evidence="2 3" key="1">
    <citation type="submission" date="2014-04" db="EMBL/GenBank/DDBJ databases">
        <authorList>
            <consortium name="DOE Joint Genome Institute"/>
            <person name="Kuo A."/>
            <person name="Tarkka M."/>
            <person name="Buscot F."/>
            <person name="Kohler A."/>
            <person name="Nagy L.G."/>
            <person name="Floudas D."/>
            <person name="Copeland A."/>
            <person name="Barry K.W."/>
            <person name="Cichocki N."/>
            <person name="Veneault-Fourrey C."/>
            <person name="LaButti K."/>
            <person name="Lindquist E.A."/>
            <person name="Lipzen A."/>
            <person name="Lundell T."/>
            <person name="Morin E."/>
            <person name="Murat C."/>
            <person name="Sun H."/>
            <person name="Tunlid A."/>
            <person name="Henrissat B."/>
            <person name="Grigoriev I.V."/>
            <person name="Hibbett D.S."/>
            <person name="Martin F."/>
            <person name="Nordberg H.P."/>
            <person name="Cantor M.N."/>
            <person name="Hua S.X."/>
        </authorList>
    </citation>
    <scope>NUCLEOTIDE SEQUENCE [LARGE SCALE GENOMIC DNA]</scope>
    <source>
        <strain evidence="2 3">F 1598</strain>
    </source>
</reference>
<evidence type="ECO:0000313" key="2">
    <source>
        <dbReference type="EMBL" id="KIM74658.1"/>
    </source>
</evidence>
<feature type="region of interest" description="Disordered" evidence="1">
    <location>
        <begin position="1"/>
        <end position="33"/>
    </location>
</feature>
<accession>A0A0C3ALA3</accession>
<dbReference type="HOGENOM" id="CLU_2038925_0_0_1"/>
<sequence>MQASRGVQSTSRSRKSRSPSKWGSTPTRKVNCTGVEDGNYLEVVESGSSDSDDKRHSKSNRLCIFFEAVQATPLAEPKIKLPFSFHLGHWFVSVQQGYPPSSDTKQWVLRVLPVRGRFAKI</sequence>
<proteinExistence type="predicted"/>
<keyword evidence="3" id="KW-1185">Reference proteome</keyword>
<dbReference type="AlphaFoldDB" id="A0A0C3ALA3"/>
<protein>
    <submittedName>
        <fullName evidence="2">Uncharacterized protein</fullName>
    </submittedName>
</protein>
<gene>
    <name evidence="2" type="ORF">PILCRDRAFT_14218</name>
</gene>